<organism evidence="1 2">
    <name type="scientific">Franconibacter pulveris</name>
    <dbReference type="NCBI Taxonomy" id="435910"/>
    <lineage>
        <taxon>Bacteria</taxon>
        <taxon>Pseudomonadati</taxon>
        <taxon>Pseudomonadota</taxon>
        <taxon>Gammaproteobacteria</taxon>
        <taxon>Enterobacterales</taxon>
        <taxon>Enterobacteriaceae</taxon>
        <taxon>Franconibacter</taxon>
    </lineage>
</organism>
<dbReference type="EMBL" id="LFEJ01000017">
    <property type="protein sequence ID" value="KMV34063.1"/>
    <property type="molecule type" value="Genomic_DNA"/>
</dbReference>
<reference evidence="1 2" key="1">
    <citation type="submission" date="2015-06" db="EMBL/GenBank/DDBJ databases">
        <title>Genome sequencing of Cronobacter sp. strain DJ34 isolated from petroleum contaminated sludge of Duliajan Oil Fields, Assam, India.</title>
        <authorList>
            <person name="Pal S."/>
            <person name="Banerjee T.D."/>
            <person name="Roy A."/>
            <person name="Sar P."/>
            <person name="Kazy S.K."/>
        </authorList>
    </citation>
    <scope>NUCLEOTIDE SEQUENCE [LARGE SCALE GENOMIC DNA]</scope>
    <source>
        <strain evidence="1 2">DJ34</strain>
    </source>
</reference>
<proteinExistence type="predicted"/>
<dbReference type="Proteomes" id="UP000037315">
    <property type="component" value="Unassembled WGS sequence"/>
</dbReference>
<keyword evidence="2" id="KW-1185">Reference proteome</keyword>
<dbReference type="AlphaFoldDB" id="A0A0J8VKS4"/>
<dbReference type="RefSeq" id="WP_048888156.1">
    <property type="nucleotide sequence ID" value="NZ_LFEJ01000017.1"/>
</dbReference>
<protein>
    <submittedName>
        <fullName evidence="1">Uncharacterized protein</fullName>
    </submittedName>
</protein>
<evidence type="ECO:0000313" key="2">
    <source>
        <dbReference type="Proteomes" id="UP000037315"/>
    </source>
</evidence>
<comment type="caution">
    <text evidence="1">The sequence shown here is derived from an EMBL/GenBank/DDBJ whole genome shotgun (WGS) entry which is preliminary data.</text>
</comment>
<dbReference type="PATRIC" id="fig|1656095.3.peg.4580"/>
<gene>
    <name evidence="1" type="ORF">ACH50_13530</name>
</gene>
<evidence type="ECO:0000313" key="1">
    <source>
        <dbReference type="EMBL" id="KMV34063.1"/>
    </source>
</evidence>
<name>A0A0J8VKS4_9ENTR</name>
<sequence length="112" mass="12743">MNNDDVQPRKCIELLKLCQQLQTQKDGIRRPEPGTFDPTATMDFFATDITRSCLWLTHIEAMLPVLEQLTELGKELEKEGKIQPEAGENYASLAVAWLLDTRQKPNSDLVNQ</sequence>
<accession>A0A0J8VKS4</accession>